<dbReference type="InterPro" id="IPR036514">
    <property type="entry name" value="SGNH_hydro_sf"/>
</dbReference>
<gene>
    <name evidence="2" type="ORF">SAMN05443429_10746</name>
</gene>
<feature type="signal peptide" evidence="1">
    <location>
        <begin position="1"/>
        <end position="19"/>
    </location>
</feature>
<reference evidence="2 3" key="1">
    <citation type="submission" date="2016-11" db="EMBL/GenBank/DDBJ databases">
        <authorList>
            <person name="Jaros S."/>
            <person name="Januszkiewicz K."/>
            <person name="Wedrychowicz H."/>
        </authorList>
    </citation>
    <scope>NUCLEOTIDE SEQUENCE [LARGE SCALE GENOMIC DNA]</scope>
    <source>
        <strain evidence="2 3">DSM 25479</strain>
    </source>
</reference>
<dbReference type="STRING" id="1118202.SAMN05443429_10746"/>
<dbReference type="Proteomes" id="UP000184335">
    <property type="component" value="Unassembled WGS sequence"/>
</dbReference>
<keyword evidence="2" id="KW-0378">Hydrolase</keyword>
<evidence type="ECO:0000313" key="2">
    <source>
        <dbReference type="EMBL" id="SHI98147.1"/>
    </source>
</evidence>
<dbReference type="PROSITE" id="PS51257">
    <property type="entry name" value="PROKAR_LIPOPROTEIN"/>
    <property type="match status" value="1"/>
</dbReference>
<protein>
    <submittedName>
        <fullName evidence="2">GDSL-like Lipase/Acylhydrolase</fullName>
    </submittedName>
</protein>
<dbReference type="AlphaFoldDB" id="A0A1M6FKC4"/>
<sequence>MKKITIWAAAVALAATAMSCKNDFDNDVEDILITAGDANFSKYVALGNSLTSGYRDNALYASAQQESYPNLMAMQMKAAGGGEFKLPLMPNETGGFANLGIAGKLMLQSANGALAPVPTKAGGDLDNVASGGPYQNMGVPGAKSYHLIAPGYGSAAGLASGTANPYFVRFATSPNASVLQDAIAQKPTFFSLWIGNNDVLSYASNGGTNPVSVNGQTYHAPATVQTGTDPKLYKANDISSPELVAGSIKIIIEGMKSAGAEKGVIANIPSITSTPFFTRVPYNAVNLSEAQATQMNSALLKNLKAALTAFGQGDRVNLAAAGANPVLIVDNALADLSAQLTAAFSQAGVPAPQAAMLGKVFGQARHAKSGELLTLTSSSVLGKDAMTNAAPTAGTQFIVGATFPLGDNFSLTAKEIENVNKATAAYNAAISSLANQYGLALVDINSLMNRLNSQSGIVWNGVRYNAGFVTGGTFSLDGIHLTGKGYAMVANEFLKAINQKYRSNLPLVDANLYSGVEFP</sequence>
<accession>A0A1M6FKC4</accession>
<dbReference type="GO" id="GO:0016788">
    <property type="term" value="F:hydrolase activity, acting on ester bonds"/>
    <property type="evidence" value="ECO:0007669"/>
    <property type="project" value="InterPro"/>
</dbReference>
<evidence type="ECO:0000313" key="3">
    <source>
        <dbReference type="Proteomes" id="UP000184335"/>
    </source>
</evidence>
<feature type="chain" id="PRO_5013200723" evidence="1">
    <location>
        <begin position="20"/>
        <end position="519"/>
    </location>
</feature>
<keyword evidence="3" id="KW-1185">Reference proteome</keyword>
<dbReference type="Gene3D" id="3.40.50.1110">
    <property type="entry name" value="SGNH hydrolase"/>
    <property type="match status" value="2"/>
</dbReference>
<dbReference type="InterPro" id="IPR001087">
    <property type="entry name" value="GDSL"/>
</dbReference>
<keyword evidence="1" id="KW-0732">Signal</keyword>
<proteinExistence type="predicted"/>
<dbReference type="RefSeq" id="WP_073179934.1">
    <property type="nucleotide sequence ID" value="NZ_FQYI01000007.1"/>
</dbReference>
<dbReference type="SUPFAM" id="SSF52266">
    <property type="entry name" value="SGNH hydrolase"/>
    <property type="match status" value="2"/>
</dbReference>
<dbReference type="Pfam" id="PF00657">
    <property type="entry name" value="Lipase_GDSL"/>
    <property type="match status" value="1"/>
</dbReference>
<dbReference type="EMBL" id="FQYI01000007">
    <property type="protein sequence ID" value="SHI98147.1"/>
    <property type="molecule type" value="Genomic_DNA"/>
</dbReference>
<organism evidence="2 3">
    <name type="scientific">Cruoricaptor ignavus</name>
    <dbReference type="NCBI Taxonomy" id="1118202"/>
    <lineage>
        <taxon>Bacteria</taxon>
        <taxon>Pseudomonadati</taxon>
        <taxon>Bacteroidota</taxon>
        <taxon>Flavobacteriia</taxon>
        <taxon>Flavobacteriales</taxon>
        <taxon>Weeksellaceae</taxon>
        <taxon>Cruoricaptor</taxon>
    </lineage>
</organism>
<name>A0A1M6FKC4_9FLAO</name>
<evidence type="ECO:0000256" key="1">
    <source>
        <dbReference type="SAM" id="SignalP"/>
    </source>
</evidence>
<dbReference type="OrthoDB" id="9764164at2"/>